<organism evidence="2 3">
    <name type="scientific">Trichinella patagoniensis</name>
    <dbReference type="NCBI Taxonomy" id="990121"/>
    <lineage>
        <taxon>Eukaryota</taxon>
        <taxon>Metazoa</taxon>
        <taxon>Ecdysozoa</taxon>
        <taxon>Nematoda</taxon>
        <taxon>Enoplea</taxon>
        <taxon>Dorylaimia</taxon>
        <taxon>Trichinellida</taxon>
        <taxon>Trichinellidae</taxon>
        <taxon>Trichinella</taxon>
    </lineage>
</organism>
<dbReference type="STRING" id="990121.A0A0V0Z1L2"/>
<sequence>LRAPPETWPQAEKEERTEGLEVLEEERRATTALVAVSPPQDAATVIDPGRYSSFERLIRVTAWCRRFRHNTTLPAGSRRAGTALMADELKAAERIWIRQEQIHAFGSKDPTDKSVMKTLCGLNPFIDEFGVMRVGGRLGRAQLEEEAKFPALLPCKGMIVDLLIEREHSRQLHAGVAQTLAALRERFWILRGRSAVKRVLRKCRLCRRVAARPFEQRMGELPATRVNPAGPFSNVGIDFAGPLMIRDEGSKHGSKKAYICLFTCMVVRAIHLELVPDQTIESFLRALRRFVARRGRPDTIQSDNFRTFHQANVFLKHLFSGQNWETVQRHLASERVEWIFITERAPWCGGYWERLVRSVKTALKATLGQCLAAPDELRTVLCEVEARVNDRPLTFVGSDVDEKMALTPAHFLIGRSLASFPDRSNSADRGTLRSSSRHLLRRWSYQQKLVDAFWKRWKREYVVTLSSRGKWKRLHEQPRVGDVVLVADYNTPRRRWPLGRIVELLTGGDGLARSAKVKTAAGILRRSIRTLILLEPAEAH</sequence>
<keyword evidence="3" id="KW-1185">Reference proteome</keyword>
<dbReference type="InterPro" id="IPR041588">
    <property type="entry name" value="Integrase_H2C2"/>
</dbReference>
<dbReference type="AlphaFoldDB" id="A0A0V0Z1L2"/>
<evidence type="ECO:0000313" key="3">
    <source>
        <dbReference type="Proteomes" id="UP000054783"/>
    </source>
</evidence>
<proteinExistence type="predicted"/>
<protein>
    <recommendedName>
        <fullName evidence="1">Integrase catalytic domain-containing protein</fullName>
    </recommendedName>
</protein>
<dbReference type="InterPro" id="IPR036397">
    <property type="entry name" value="RNaseH_sf"/>
</dbReference>
<dbReference type="SUPFAM" id="SSF53098">
    <property type="entry name" value="Ribonuclease H-like"/>
    <property type="match status" value="1"/>
</dbReference>
<evidence type="ECO:0000259" key="1">
    <source>
        <dbReference type="PROSITE" id="PS50994"/>
    </source>
</evidence>
<dbReference type="PROSITE" id="PS50994">
    <property type="entry name" value="INTEGRASE"/>
    <property type="match status" value="1"/>
</dbReference>
<dbReference type="Pfam" id="PF17921">
    <property type="entry name" value="Integrase_H2C2"/>
    <property type="match status" value="1"/>
</dbReference>
<evidence type="ECO:0000313" key="2">
    <source>
        <dbReference type="EMBL" id="KRY06469.1"/>
    </source>
</evidence>
<dbReference type="Gene3D" id="3.30.420.10">
    <property type="entry name" value="Ribonuclease H-like superfamily/Ribonuclease H"/>
    <property type="match status" value="1"/>
</dbReference>
<dbReference type="Pfam" id="PF18701">
    <property type="entry name" value="DUF5641"/>
    <property type="match status" value="1"/>
</dbReference>
<comment type="caution">
    <text evidence="2">The sequence shown here is derived from an EMBL/GenBank/DDBJ whole genome shotgun (WGS) entry which is preliminary data.</text>
</comment>
<dbReference type="Proteomes" id="UP000054783">
    <property type="component" value="Unassembled WGS sequence"/>
</dbReference>
<dbReference type="EMBL" id="JYDQ01000779">
    <property type="protein sequence ID" value="KRY06469.1"/>
    <property type="molecule type" value="Genomic_DNA"/>
</dbReference>
<dbReference type="PANTHER" id="PTHR47331">
    <property type="entry name" value="PHD-TYPE DOMAIN-CONTAINING PROTEIN"/>
    <property type="match status" value="1"/>
</dbReference>
<feature type="non-terminal residue" evidence="2">
    <location>
        <position position="1"/>
    </location>
</feature>
<feature type="domain" description="Integrase catalytic" evidence="1">
    <location>
        <begin position="227"/>
        <end position="416"/>
    </location>
</feature>
<reference evidence="2 3" key="1">
    <citation type="submission" date="2015-01" db="EMBL/GenBank/DDBJ databases">
        <title>Evolution of Trichinella species and genotypes.</title>
        <authorList>
            <person name="Korhonen P.K."/>
            <person name="Edoardo P."/>
            <person name="Giuseppe L.R."/>
            <person name="Gasser R.B."/>
        </authorList>
    </citation>
    <scope>NUCLEOTIDE SEQUENCE [LARGE SCALE GENOMIC DNA]</scope>
    <source>
        <strain evidence="2">ISS2496</strain>
    </source>
</reference>
<gene>
    <name evidence="2" type="ORF">T12_8984</name>
</gene>
<dbReference type="GO" id="GO:0015074">
    <property type="term" value="P:DNA integration"/>
    <property type="evidence" value="ECO:0007669"/>
    <property type="project" value="InterPro"/>
</dbReference>
<accession>A0A0V0Z1L2</accession>
<name>A0A0V0Z1L2_9BILA</name>
<dbReference type="InterPro" id="IPR040676">
    <property type="entry name" value="DUF5641"/>
</dbReference>
<dbReference type="InterPro" id="IPR001584">
    <property type="entry name" value="Integrase_cat-core"/>
</dbReference>
<dbReference type="PANTHER" id="PTHR47331:SF1">
    <property type="entry name" value="GAG-LIKE PROTEIN"/>
    <property type="match status" value="1"/>
</dbReference>
<dbReference type="InterPro" id="IPR012337">
    <property type="entry name" value="RNaseH-like_sf"/>
</dbReference>
<dbReference type="GO" id="GO:0003676">
    <property type="term" value="F:nucleic acid binding"/>
    <property type="evidence" value="ECO:0007669"/>
    <property type="project" value="InterPro"/>
</dbReference>